<comment type="subcellular location">
    <subcellularLocation>
        <location evidence="1">Cell membrane</location>
        <topology evidence="1">Multi-pass membrane protein</topology>
    </subcellularLocation>
</comment>
<dbReference type="SMR" id="A0A6J1G8X2"/>
<keyword evidence="4 7" id="KW-1133">Transmembrane helix</keyword>
<evidence type="ECO:0000256" key="2">
    <source>
        <dbReference type="ARBA" id="ARBA00022475"/>
    </source>
</evidence>
<name>A0A6J1G8X2_CUCMO</name>
<feature type="coiled-coil region" evidence="6">
    <location>
        <begin position="541"/>
        <end position="581"/>
    </location>
</feature>
<feature type="transmembrane region" description="Helical" evidence="7">
    <location>
        <begin position="379"/>
        <end position="400"/>
    </location>
</feature>
<evidence type="ECO:0000256" key="3">
    <source>
        <dbReference type="ARBA" id="ARBA00022692"/>
    </source>
</evidence>
<dbReference type="Proteomes" id="UP000504609">
    <property type="component" value="Unplaced"/>
</dbReference>
<evidence type="ECO:0000256" key="6">
    <source>
        <dbReference type="SAM" id="Coils"/>
    </source>
</evidence>
<dbReference type="KEGG" id="cmos:111452025"/>
<feature type="transmembrane region" description="Helical" evidence="7">
    <location>
        <begin position="474"/>
        <end position="491"/>
    </location>
</feature>
<dbReference type="InterPro" id="IPR049453">
    <property type="entry name" value="Memb_transporter_dom"/>
</dbReference>
<dbReference type="PANTHER" id="PTHR30509">
    <property type="entry name" value="P-HYDROXYBENZOIC ACID EFFLUX PUMP SUBUNIT-RELATED"/>
    <property type="match status" value="1"/>
</dbReference>
<feature type="transmembrane region" description="Helical" evidence="7">
    <location>
        <begin position="439"/>
        <end position="462"/>
    </location>
</feature>
<sequence>MAAISITNHHARALWFRRLASAFRTALACTVVAYTTLYGPPPLRRQVAFPAFSYLTAMLIVTNASLGDTIRGCFLALFATVQTVCPAMFLFWFIGPTKFSHLTIAITVALASIVVVLPTSTHVLAKKIALGQIVLIYVVGFIGGAETDPLMHPLHVAATTALGAAASVCATLLPFPRLASLQVKEKSKEVVENMIERLNLMVKAILTHDDSLAAGSISKARLLSSSASKLLHSIQHHQESKPWERLPFKIFKLGWLSNSERLQELEKALNGMELALSTIPSYPIEKLQNQTLKHDLNALDNQISLALKQANACSLSDSLTFPVDDTHNTLKSIQIMPTNQQDLPHLFFIFCMKLLQTKSQIQWIMPKNKTWVSSMNTQWLMQALKFAISLGIAVFLGLMYCKENGFWASLAVAVSITSEREATFKVANVKVHGTMLGSVYGILSFVIFKEFLLGRLLCLLPWFVFTSFLQHNRMYGSAGGVAALVGALVVLGRTNYGAPGEFAFVRTIETFIGISISVVVDIILQPTRASKMAKIQLNLSLQSLQKCIESLNLRSDLEENERALRIQVNELKKLIEEAEVEPNFWFLPFHSNSYSKLLKSLSKTVDFLAFSIDAMKNLKEEVVEDLEGDIERFKEMMKLLVSCYVDMSSLKCLRVVENEGEKVENCDDVEMGEGNRIERDEIEKEKLINCLLKHSVEIVDEVGEGKDDRSDVILSLSAVAFCLSSLMRGIEEIGEALRELVQWENPSSTHLDFDAIIVSRIHIVKS</sequence>
<evidence type="ECO:0000256" key="7">
    <source>
        <dbReference type="SAM" id="Phobius"/>
    </source>
</evidence>
<evidence type="ECO:0000256" key="1">
    <source>
        <dbReference type="ARBA" id="ARBA00004651"/>
    </source>
</evidence>
<reference evidence="10" key="1">
    <citation type="submission" date="2025-08" db="UniProtKB">
        <authorList>
            <consortium name="RefSeq"/>
        </authorList>
    </citation>
    <scope>IDENTIFICATION</scope>
    <source>
        <tissue evidence="10">Young leaves</tissue>
    </source>
</reference>
<proteinExistence type="predicted"/>
<protein>
    <submittedName>
        <fullName evidence="10">Uncharacterized protein LOC111452025</fullName>
    </submittedName>
</protein>
<evidence type="ECO:0000259" key="8">
    <source>
        <dbReference type="Pfam" id="PF13515"/>
    </source>
</evidence>
<keyword evidence="9" id="KW-1185">Reference proteome</keyword>
<feature type="transmembrane region" description="Helical" evidence="7">
    <location>
        <begin position="503"/>
        <end position="524"/>
    </location>
</feature>
<feature type="transmembrane region" description="Helical" evidence="7">
    <location>
        <begin position="47"/>
        <end position="66"/>
    </location>
</feature>
<dbReference type="GO" id="GO:0005886">
    <property type="term" value="C:plasma membrane"/>
    <property type="evidence" value="ECO:0007669"/>
    <property type="project" value="UniProtKB-SubCell"/>
</dbReference>
<dbReference type="RefSeq" id="XP_022948311.1">
    <property type="nucleotide sequence ID" value="XM_023092543.1"/>
</dbReference>
<dbReference type="Pfam" id="PF13515">
    <property type="entry name" value="FUSC_2"/>
    <property type="match status" value="1"/>
</dbReference>
<evidence type="ECO:0000313" key="10">
    <source>
        <dbReference type="RefSeq" id="XP_022948311.1"/>
    </source>
</evidence>
<keyword evidence="3 7" id="KW-0812">Transmembrane</keyword>
<evidence type="ECO:0000313" key="9">
    <source>
        <dbReference type="Proteomes" id="UP000504609"/>
    </source>
</evidence>
<dbReference type="AlphaFoldDB" id="A0A6J1G8X2"/>
<feature type="domain" description="Integral membrane bound transporter" evidence="8">
    <location>
        <begin position="392"/>
        <end position="520"/>
    </location>
</feature>
<accession>A0A6J1G8X2</accession>
<evidence type="ECO:0000256" key="5">
    <source>
        <dbReference type="ARBA" id="ARBA00023136"/>
    </source>
</evidence>
<organism evidence="9 10">
    <name type="scientific">Cucurbita moschata</name>
    <name type="common">Winter crookneck squash</name>
    <name type="synonym">Cucurbita pepo var. moschata</name>
    <dbReference type="NCBI Taxonomy" id="3662"/>
    <lineage>
        <taxon>Eukaryota</taxon>
        <taxon>Viridiplantae</taxon>
        <taxon>Streptophyta</taxon>
        <taxon>Embryophyta</taxon>
        <taxon>Tracheophyta</taxon>
        <taxon>Spermatophyta</taxon>
        <taxon>Magnoliopsida</taxon>
        <taxon>eudicotyledons</taxon>
        <taxon>Gunneridae</taxon>
        <taxon>Pentapetalae</taxon>
        <taxon>rosids</taxon>
        <taxon>fabids</taxon>
        <taxon>Cucurbitales</taxon>
        <taxon>Cucurbitaceae</taxon>
        <taxon>Cucurbiteae</taxon>
        <taxon>Cucurbita</taxon>
    </lineage>
</organism>
<feature type="transmembrane region" description="Helical" evidence="7">
    <location>
        <begin position="73"/>
        <end position="93"/>
    </location>
</feature>
<keyword evidence="2" id="KW-1003">Cell membrane</keyword>
<gene>
    <name evidence="10" type="primary">LOC111452025</name>
</gene>
<dbReference type="GeneID" id="111452025"/>
<feature type="transmembrane region" description="Helical" evidence="7">
    <location>
        <begin position="99"/>
        <end position="117"/>
    </location>
</feature>
<dbReference type="PANTHER" id="PTHR30509:SF9">
    <property type="entry name" value="MULTIDRUG RESISTANCE PROTEIN MDTO"/>
    <property type="match status" value="1"/>
</dbReference>
<evidence type="ECO:0000256" key="4">
    <source>
        <dbReference type="ARBA" id="ARBA00022989"/>
    </source>
</evidence>
<feature type="transmembrane region" description="Helical" evidence="7">
    <location>
        <begin position="154"/>
        <end position="175"/>
    </location>
</feature>
<keyword evidence="6" id="KW-0175">Coiled coil</keyword>
<feature type="transmembrane region" description="Helical" evidence="7">
    <location>
        <begin position="21"/>
        <end position="41"/>
    </location>
</feature>
<keyword evidence="5 7" id="KW-0472">Membrane</keyword>
<feature type="transmembrane region" description="Helical" evidence="7">
    <location>
        <begin position="124"/>
        <end position="142"/>
    </location>
</feature>